<name>A0AA39C5A4_9HYME</name>
<feature type="compositionally biased region" description="Polar residues" evidence="1">
    <location>
        <begin position="637"/>
        <end position="647"/>
    </location>
</feature>
<feature type="compositionally biased region" description="Basic and acidic residues" evidence="1">
    <location>
        <begin position="513"/>
        <end position="539"/>
    </location>
</feature>
<feature type="region of interest" description="Disordered" evidence="1">
    <location>
        <begin position="716"/>
        <end position="738"/>
    </location>
</feature>
<keyword evidence="3" id="KW-1185">Reference proteome</keyword>
<feature type="compositionally biased region" description="Polar residues" evidence="1">
    <location>
        <begin position="20"/>
        <end position="30"/>
    </location>
</feature>
<feature type="compositionally biased region" description="Basic residues" evidence="1">
    <location>
        <begin position="7"/>
        <end position="16"/>
    </location>
</feature>
<feature type="compositionally biased region" description="Basic and acidic residues" evidence="1">
    <location>
        <begin position="377"/>
        <end position="407"/>
    </location>
</feature>
<feature type="region of interest" description="Disordered" evidence="1">
    <location>
        <begin position="367"/>
        <end position="422"/>
    </location>
</feature>
<organism evidence="2 3">
    <name type="scientific">Microctonus aethiopoides</name>
    <dbReference type="NCBI Taxonomy" id="144406"/>
    <lineage>
        <taxon>Eukaryota</taxon>
        <taxon>Metazoa</taxon>
        <taxon>Ecdysozoa</taxon>
        <taxon>Arthropoda</taxon>
        <taxon>Hexapoda</taxon>
        <taxon>Insecta</taxon>
        <taxon>Pterygota</taxon>
        <taxon>Neoptera</taxon>
        <taxon>Endopterygota</taxon>
        <taxon>Hymenoptera</taxon>
        <taxon>Apocrita</taxon>
        <taxon>Ichneumonoidea</taxon>
        <taxon>Braconidae</taxon>
        <taxon>Euphorinae</taxon>
        <taxon>Microctonus</taxon>
    </lineage>
</organism>
<feature type="compositionally biased region" description="Basic and acidic residues" evidence="1">
    <location>
        <begin position="648"/>
        <end position="658"/>
    </location>
</feature>
<dbReference type="EMBL" id="JAQQBS010001424">
    <property type="protein sequence ID" value="KAK0158185.1"/>
    <property type="molecule type" value="Genomic_DNA"/>
</dbReference>
<reference evidence="2" key="1">
    <citation type="journal article" date="2023" name="bioRxiv">
        <title>Scaffold-level genome assemblies of two parasitoid biocontrol wasps reveal the parthenogenesis mechanism and an associated novel virus.</title>
        <authorList>
            <person name="Inwood S."/>
            <person name="Skelly J."/>
            <person name="Guhlin J."/>
            <person name="Harrop T."/>
            <person name="Goldson S."/>
            <person name="Dearden P."/>
        </authorList>
    </citation>
    <scope>NUCLEOTIDE SEQUENCE</scope>
    <source>
        <strain evidence="2">Irish</strain>
        <tissue evidence="2">Whole body</tissue>
    </source>
</reference>
<evidence type="ECO:0000256" key="1">
    <source>
        <dbReference type="SAM" id="MobiDB-lite"/>
    </source>
</evidence>
<feature type="region of interest" description="Disordered" evidence="1">
    <location>
        <begin position="1"/>
        <end position="46"/>
    </location>
</feature>
<dbReference type="AlphaFoldDB" id="A0AA39C5A4"/>
<sequence length="738" mass="85594">MGERRRERTSKRRRTVVRSGQKSCSDSEVAQSRLKDRRAKSRDQLPWPRAIEAISVDELARYRRRRVPNSPKDTLGEQHREERDNVYGNLVTEYRRSFRATSEESLLRQHDFRNDDEVINASVAPISLLESTTVDGVEDQIPDAKSMMTNVEELSRVPPDVPRHSSITKRIGAKRAGEIYGDTEYSNYKSYEGYHKPQLTRRPTSLKMEGDMRGVTEQCEKFIEWFNVSRPEPARIPTNLKLEGHLQTTTENHDQYVPFVGARRPEILRQSAQLKLEGESNFNPEYTDVFRPRAFQEKRLSKLPKSHLKTGGEFISRTENAQHFIDPRGAVPINHDRNSIGDDDMSKEEDKQRHKEKHMQILVSKLEDLQAPPLETPEYKDAFKDFPRERSKSLKPEDEIGRSDGSKVHLSSNHRKFSTKIDQDPEYKSKYLDKDRSLYKKPVTSSRRPSVSSLTYGRQIVPDLRQYNATSEVRSQYIPYGHIPRVESLRKPVTLRPEGNMNLQPEYRDAYCGRRDSTISNSNDKHSDRSISASRRRDNNWINNDNGEQFGMINAEHDQDAFQVLQTRVHNENIIGKPPLAIRRGSRSLQPQRPTHLDIANPAALKNRSPSPTYRLHVCNVDDEPRGFTHQRRRSSSLHYKTSQSPSPDREIHHDDNQRAYSPSFGRESLLKHRDDKDQAFVVLNNDTDNNPRSIDNRTRRFDRNANIETIGIEGRGRAKNKKPTNWMPPWYDSTNTM</sequence>
<proteinExistence type="predicted"/>
<gene>
    <name evidence="2" type="ORF">PV328_009220</name>
</gene>
<evidence type="ECO:0000313" key="3">
    <source>
        <dbReference type="Proteomes" id="UP001168990"/>
    </source>
</evidence>
<reference evidence="2" key="2">
    <citation type="submission" date="2023-03" db="EMBL/GenBank/DDBJ databases">
        <authorList>
            <person name="Inwood S.N."/>
            <person name="Skelly J.G."/>
            <person name="Guhlin J."/>
            <person name="Harrop T.W.R."/>
            <person name="Goldson S.G."/>
            <person name="Dearden P.K."/>
        </authorList>
    </citation>
    <scope>NUCLEOTIDE SEQUENCE</scope>
    <source>
        <strain evidence="2">Irish</strain>
        <tissue evidence="2">Whole body</tissue>
    </source>
</reference>
<feature type="region of interest" description="Disordered" evidence="1">
    <location>
        <begin position="328"/>
        <end position="354"/>
    </location>
</feature>
<accession>A0AA39C5A4</accession>
<protein>
    <submittedName>
        <fullName evidence="2">Uncharacterized protein</fullName>
    </submittedName>
</protein>
<comment type="caution">
    <text evidence="2">The sequence shown here is derived from an EMBL/GenBank/DDBJ whole genome shotgun (WGS) entry which is preliminary data.</text>
</comment>
<feature type="region of interest" description="Disordered" evidence="1">
    <location>
        <begin position="576"/>
        <end position="663"/>
    </location>
</feature>
<dbReference type="Proteomes" id="UP001168990">
    <property type="component" value="Unassembled WGS sequence"/>
</dbReference>
<evidence type="ECO:0000313" key="2">
    <source>
        <dbReference type="EMBL" id="KAK0158185.1"/>
    </source>
</evidence>
<feature type="region of interest" description="Disordered" evidence="1">
    <location>
        <begin position="513"/>
        <end position="544"/>
    </location>
</feature>